<dbReference type="AlphaFoldDB" id="A0AAW2E543"/>
<dbReference type="PANTHER" id="PTHR37984:SF15">
    <property type="entry name" value="INTEGRASE CATALYTIC DOMAIN-CONTAINING PROTEIN"/>
    <property type="match status" value="1"/>
</dbReference>
<organism evidence="2 3">
    <name type="scientific">Cardiocondyla obscurior</name>
    <dbReference type="NCBI Taxonomy" id="286306"/>
    <lineage>
        <taxon>Eukaryota</taxon>
        <taxon>Metazoa</taxon>
        <taxon>Ecdysozoa</taxon>
        <taxon>Arthropoda</taxon>
        <taxon>Hexapoda</taxon>
        <taxon>Insecta</taxon>
        <taxon>Pterygota</taxon>
        <taxon>Neoptera</taxon>
        <taxon>Endopterygota</taxon>
        <taxon>Hymenoptera</taxon>
        <taxon>Apocrita</taxon>
        <taxon>Aculeata</taxon>
        <taxon>Formicoidea</taxon>
        <taxon>Formicidae</taxon>
        <taxon>Myrmicinae</taxon>
        <taxon>Cardiocondyla</taxon>
    </lineage>
</organism>
<evidence type="ECO:0000313" key="2">
    <source>
        <dbReference type="EMBL" id="KAL0098788.1"/>
    </source>
</evidence>
<dbReference type="Gene3D" id="3.30.420.10">
    <property type="entry name" value="Ribonuclease H-like superfamily/Ribonuclease H"/>
    <property type="match status" value="1"/>
</dbReference>
<sequence>MRKTGHTGRECKNSRHANRFSLPRADANEEVNATSKYCTHCNINGHIREDLNTTTRAYTQDADSSDEERYSTTWATHTSLLEMCDNFCDTFYLDGDTLTCTKAVAHEISMDEKAKPINSRPYRLSHRTLAEYLKHYLNEEQTDWDEWLPYAMFTYNTTPHTATGFTPFELIYGHQALLPTAVSGTPKQTYSYEDYVQELRERQRASNFLAKEHAKEEKLKAKINFDIRTNPKSFKVGDSVLLHDETVRRGRSKKLDKQWVGPYVIIEKHGEINYTIKKGRKTIRVHANR</sequence>
<dbReference type="InterPro" id="IPR050951">
    <property type="entry name" value="Retrovirus_Pol_polyprotein"/>
</dbReference>
<evidence type="ECO:0000313" key="3">
    <source>
        <dbReference type="Proteomes" id="UP001430953"/>
    </source>
</evidence>
<accession>A0AAW2E543</accession>
<dbReference type="GO" id="GO:0003676">
    <property type="term" value="F:nucleic acid binding"/>
    <property type="evidence" value="ECO:0007669"/>
    <property type="project" value="InterPro"/>
</dbReference>
<protein>
    <submittedName>
        <fullName evidence="2">Uncharacterized protein</fullName>
    </submittedName>
</protein>
<dbReference type="InterPro" id="IPR036397">
    <property type="entry name" value="RNaseH_sf"/>
</dbReference>
<feature type="region of interest" description="Disordered" evidence="1">
    <location>
        <begin position="1"/>
        <end position="26"/>
    </location>
</feature>
<reference evidence="2 3" key="1">
    <citation type="submission" date="2023-03" db="EMBL/GenBank/DDBJ databases">
        <title>High recombination rates correlate with genetic variation in Cardiocondyla obscurior ants.</title>
        <authorList>
            <person name="Errbii M."/>
        </authorList>
    </citation>
    <scope>NUCLEOTIDE SEQUENCE [LARGE SCALE GENOMIC DNA]</scope>
    <source>
        <strain evidence="2">Alpha-2009</strain>
        <tissue evidence="2">Whole body</tissue>
    </source>
</reference>
<name>A0AAW2E543_9HYME</name>
<evidence type="ECO:0000256" key="1">
    <source>
        <dbReference type="SAM" id="MobiDB-lite"/>
    </source>
</evidence>
<dbReference type="PANTHER" id="PTHR37984">
    <property type="entry name" value="PROTEIN CBG26694"/>
    <property type="match status" value="1"/>
</dbReference>
<dbReference type="Proteomes" id="UP001430953">
    <property type="component" value="Unassembled WGS sequence"/>
</dbReference>
<dbReference type="InterPro" id="IPR012337">
    <property type="entry name" value="RNaseH-like_sf"/>
</dbReference>
<dbReference type="SUPFAM" id="SSF53098">
    <property type="entry name" value="Ribonuclease H-like"/>
    <property type="match status" value="1"/>
</dbReference>
<keyword evidence="3" id="KW-1185">Reference proteome</keyword>
<comment type="caution">
    <text evidence="2">The sequence shown here is derived from an EMBL/GenBank/DDBJ whole genome shotgun (WGS) entry which is preliminary data.</text>
</comment>
<dbReference type="EMBL" id="JADYXP020000035">
    <property type="protein sequence ID" value="KAL0098788.1"/>
    <property type="molecule type" value="Genomic_DNA"/>
</dbReference>
<proteinExistence type="predicted"/>
<gene>
    <name evidence="2" type="ORF">PUN28_020735</name>
</gene>